<feature type="compositionally biased region" description="Polar residues" evidence="1">
    <location>
        <begin position="57"/>
        <end position="66"/>
    </location>
</feature>
<proteinExistence type="predicted"/>
<feature type="region of interest" description="Disordered" evidence="1">
    <location>
        <begin position="1"/>
        <end position="66"/>
    </location>
</feature>
<reference evidence="2 3" key="1">
    <citation type="submission" date="2024-05" db="EMBL/GenBank/DDBJ databases">
        <title>Genome sequencing and assembly of Indian major carp, Cirrhinus mrigala (Hamilton, 1822).</title>
        <authorList>
            <person name="Mohindra V."/>
            <person name="Chowdhury L.M."/>
            <person name="Lal K."/>
            <person name="Jena J.K."/>
        </authorList>
    </citation>
    <scope>NUCLEOTIDE SEQUENCE [LARGE SCALE GENOMIC DNA]</scope>
    <source>
        <strain evidence="2">CM1030</strain>
        <tissue evidence="2">Blood</tissue>
    </source>
</reference>
<gene>
    <name evidence="2" type="ORF">M9458_021801</name>
</gene>
<comment type="caution">
    <text evidence="2">The sequence shown here is derived from an EMBL/GenBank/DDBJ whole genome shotgun (WGS) entry which is preliminary data.</text>
</comment>
<keyword evidence="3" id="KW-1185">Reference proteome</keyword>
<protein>
    <submittedName>
        <fullName evidence="2">Uncharacterized protein</fullName>
    </submittedName>
</protein>
<accession>A0ABD0Q8G7</accession>
<dbReference type="EMBL" id="JAMKFB020000010">
    <property type="protein sequence ID" value="KAL0182426.1"/>
    <property type="molecule type" value="Genomic_DNA"/>
</dbReference>
<name>A0ABD0Q8G7_CIRMR</name>
<evidence type="ECO:0000256" key="1">
    <source>
        <dbReference type="SAM" id="MobiDB-lite"/>
    </source>
</evidence>
<dbReference type="Proteomes" id="UP001529510">
    <property type="component" value="Unassembled WGS sequence"/>
</dbReference>
<dbReference type="AlphaFoldDB" id="A0ABD0Q8G7"/>
<evidence type="ECO:0000313" key="2">
    <source>
        <dbReference type="EMBL" id="KAL0182426.1"/>
    </source>
</evidence>
<sequence length="66" mass="6955">SCLPPLDPRFLLEPPAAGGGAQPVFIPRNETGQDPHVVRAQKDSAHRGDPAVPPLWFTSTASQASP</sequence>
<feature type="non-terminal residue" evidence="2">
    <location>
        <position position="1"/>
    </location>
</feature>
<organism evidence="2 3">
    <name type="scientific">Cirrhinus mrigala</name>
    <name type="common">Mrigala</name>
    <dbReference type="NCBI Taxonomy" id="683832"/>
    <lineage>
        <taxon>Eukaryota</taxon>
        <taxon>Metazoa</taxon>
        <taxon>Chordata</taxon>
        <taxon>Craniata</taxon>
        <taxon>Vertebrata</taxon>
        <taxon>Euteleostomi</taxon>
        <taxon>Actinopterygii</taxon>
        <taxon>Neopterygii</taxon>
        <taxon>Teleostei</taxon>
        <taxon>Ostariophysi</taxon>
        <taxon>Cypriniformes</taxon>
        <taxon>Cyprinidae</taxon>
        <taxon>Labeoninae</taxon>
        <taxon>Labeonini</taxon>
        <taxon>Cirrhinus</taxon>
    </lineage>
</organism>
<feature type="compositionally biased region" description="Basic and acidic residues" evidence="1">
    <location>
        <begin position="31"/>
        <end position="49"/>
    </location>
</feature>
<feature type="non-terminal residue" evidence="2">
    <location>
        <position position="66"/>
    </location>
</feature>
<evidence type="ECO:0000313" key="3">
    <source>
        <dbReference type="Proteomes" id="UP001529510"/>
    </source>
</evidence>